<dbReference type="Pfam" id="PF07679">
    <property type="entry name" value="I-set"/>
    <property type="match status" value="1"/>
</dbReference>
<dbReference type="SMART" id="SM00408">
    <property type="entry name" value="IGc2"/>
    <property type="match status" value="5"/>
</dbReference>
<comment type="catalytic activity">
    <reaction evidence="10">
        <text>L-tyrosyl-[protein] + ATP = O-phospho-L-tyrosyl-[protein] + ADP + H(+)</text>
        <dbReference type="Rhea" id="RHEA:10596"/>
        <dbReference type="Rhea" id="RHEA-COMP:10136"/>
        <dbReference type="Rhea" id="RHEA-COMP:20101"/>
        <dbReference type="ChEBI" id="CHEBI:15378"/>
        <dbReference type="ChEBI" id="CHEBI:30616"/>
        <dbReference type="ChEBI" id="CHEBI:46858"/>
        <dbReference type="ChEBI" id="CHEBI:61978"/>
        <dbReference type="ChEBI" id="CHEBI:456216"/>
        <dbReference type="EC" id="2.7.10.1"/>
    </reaction>
</comment>
<feature type="region of interest" description="Disordered" evidence="16">
    <location>
        <begin position="1277"/>
        <end position="1299"/>
    </location>
</feature>
<dbReference type="PROSITE" id="PS50835">
    <property type="entry name" value="IG_LIKE"/>
    <property type="match status" value="4"/>
</dbReference>
<evidence type="ECO:0000256" key="1">
    <source>
        <dbReference type="ARBA" id="ARBA00004167"/>
    </source>
</evidence>
<evidence type="ECO:0000256" key="3">
    <source>
        <dbReference type="ARBA" id="ARBA00022692"/>
    </source>
</evidence>
<evidence type="ECO:0000256" key="9">
    <source>
        <dbReference type="ARBA" id="ARBA00023319"/>
    </source>
</evidence>
<evidence type="ECO:0000256" key="17">
    <source>
        <dbReference type="SAM" id="Phobius"/>
    </source>
</evidence>
<protein>
    <recommendedName>
        <fullName evidence="2">receptor protein-tyrosine kinase</fullName>
        <ecNumber evidence="2">2.7.10.1</ecNumber>
    </recommendedName>
</protein>
<sequence>MVLPSNLSLCHLLFSWILLSVVLLVAGQEGSSTVSTPIQELVVDALSSKDEELVVDKGSNFTLTCRSIYPVNWTYPHYKTNDDEERSIPEIYLGVENGLYIAKLTMYYAYFMDTGYFTCHQQNADSLVAQVYVYVRDQDNFLAINNTMTVYTKQEGDTVEIPCRPTDPSLTVELIKDSVIFPDADYDPHKGFSFVVKGIGETGIYECVVEGSPIFFYYLHVVFQKKTYSIEKPHISVSHKIAAVNTNVSLTCSIHHNLDVTVVLDWVLPDPRLNKSNHIHSKKLMKKVNEQYYYTEVTLDIYNVNKEDEGEYICKVVDQSNNQNSNKTTLRVTDHSVLELIPAKTEYSVHPGVAKEELVVNIESSPEVKYKQWYDYEDQLIITKANSKYTVTDNQFMSKLTIARPNIRDSGTYRLEVDNGVNKSSVLIPVKVNGILEVIVNKGETEKFYLTNNEHTIDCEVFGHPRPNITWISIPCPNYPNCLDRQEPVPLAMYEKHNNEELPLHKPLKSSIRVPKNYETTKFLCVANNLYTQEKYPRNYTYFLATDVEEGFNIVHPELVVETDNVTLSCGASKYKYTSDFRWFLEKDGQQSELLDANMWNEESALSYWKHLNIPDVSKDNAAIYRCQATHKEANIEKTQIYNMVVESLLEPQLSRGSSSAEWNGTTGQKVTFHCLVDGMPPPSVIWYKQTEMGEKELEGGKFKLRDGNESLTITVGLEDDGKFVCRAANKAGKAALEFQVIVTDKPNRLLFLLGIYVLPFAIMVIVLVIAFYFWRVYKLRKEIKELKDAGLLHFEEGNVESLNPDLDVGDQADLLPYDRKKWEFPRDKLKLGKTLGFGAFGVVMKAEAYELLESGVATTVAVKMVKRNSDVRKIRALASELKIMIHLGKHLNVVNVLGACTGDLNKRELLVLVEYCQYGNLHNYLKNHRGAFINQVNSSTGTFDPSVIQPVTPRSPSGNFPGSPFGPGEVHSNGNTSMRTSAAFSHNTDTTLIHSDMSSQSRTGAGDVAVHTTPVGEDGYLISRDHEWRNKDRGDYKDGLGSVCTQDLICWGFQIARGMEYLASRKVLHGDLAARNVLLAEDNIVKICDFGLSKSMYTDVNYHKKGDDPLPVKWMALESIQDRVFSTQSDVWAYGITLWELFSLACEPYPGMEWGEKLFTKLTEGYRMEQPKYSTKQVYQVMVDCWHVNPHSRPSFTELTERMGGMLEDTVRTHYVDLNDPFLEENSEFLAQRDYLSMLRSPTYTNWSSNDYSIMKPVLRDNEEAMELTPMLGNIAAAPHPQSEDSSDGSPTITKPTGNNYVNVAHVLSFSNPNYHNLGRPKQSPYINMPDSADES</sequence>
<dbReference type="GO" id="GO:0043235">
    <property type="term" value="C:receptor complex"/>
    <property type="evidence" value="ECO:0007669"/>
    <property type="project" value="TreeGrafter"/>
</dbReference>
<evidence type="ECO:0000256" key="6">
    <source>
        <dbReference type="ARBA" id="ARBA00023157"/>
    </source>
</evidence>
<feature type="binding site" evidence="13">
    <location>
        <position position="1090"/>
    </location>
    <ligand>
        <name>Mg(2+)</name>
        <dbReference type="ChEBI" id="CHEBI:18420"/>
    </ligand>
</feature>
<feature type="domain" description="Ig-like" evidence="20">
    <location>
        <begin position="429"/>
        <end position="529"/>
    </location>
</feature>
<accession>A0A1B6GHS0</accession>
<feature type="binding site" evidence="12">
    <location>
        <begin position="837"/>
        <end position="844"/>
    </location>
    <ligand>
        <name>ATP</name>
        <dbReference type="ChEBI" id="CHEBI:30616"/>
    </ligand>
</feature>
<dbReference type="GO" id="GO:0007169">
    <property type="term" value="P:cell surface receptor protein tyrosine kinase signaling pathway"/>
    <property type="evidence" value="ECO:0007669"/>
    <property type="project" value="TreeGrafter"/>
</dbReference>
<dbReference type="InterPro" id="IPR017441">
    <property type="entry name" value="Protein_kinase_ATP_BS"/>
</dbReference>
<dbReference type="PIRSF" id="PIRSF000615">
    <property type="entry name" value="TyrPK_CSF1-R"/>
    <property type="match status" value="1"/>
</dbReference>
<dbReference type="Gene3D" id="2.60.40.10">
    <property type="entry name" value="Immunoglobulins"/>
    <property type="match status" value="7"/>
</dbReference>
<dbReference type="InterPro" id="IPR007110">
    <property type="entry name" value="Ig-like_dom"/>
</dbReference>
<dbReference type="SMART" id="SM00409">
    <property type="entry name" value="IG"/>
    <property type="match status" value="6"/>
</dbReference>
<feature type="signal peptide" evidence="18">
    <location>
        <begin position="1"/>
        <end position="27"/>
    </location>
</feature>
<dbReference type="GO" id="GO:0004714">
    <property type="term" value="F:transmembrane receptor protein tyrosine kinase activity"/>
    <property type="evidence" value="ECO:0007669"/>
    <property type="project" value="UniProtKB-EC"/>
</dbReference>
<dbReference type="PANTHER" id="PTHR24416:SF600">
    <property type="entry name" value="PDGF- AND VEGF-RECEPTOR RELATED, ISOFORM J"/>
    <property type="match status" value="1"/>
</dbReference>
<feature type="compositionally biased region" description="Polar residues" evidence="16">
    <location>
        <begin position="1289"/>
        <end position="1299"/>
    </location>
</feature>
<feature type="chain" id="PRO_5008583542" description="receptor protein-tyrosine kinase" evidence="18">
    <location>
        <begin position="28"/>
        <end position="1337"/>
    </location>
</feature>
<dbReference type="Gene3D" id="1.10.510.10">
    <property type="entry name" value="Transferase(Phosphotransferase) domain 1"/>
    <property type="match status" value="1"/>
</dbReference>
<feature type="domain" description="Ig-like" evidence="20">
    <location>
        <begin position="652"/>
        <end position="744"/>
    </location>
</feature>
<dbReference type="Pfam" id="PF00047">
    <property type="entry name" value="ig"/>
    <property type="match status" value="1"/>
</dbReference>
<feature type="transmembrane region" description="Helical" evidence="17">
    <location>
        <begin position="750"/>
        <end position="775"/>
    </location>
</feature>
<feature type="binding site" evidence="13">
    <location>
        <position position="1077"/>
    </location>
    <ligand>
        <name>Mg(2+)</name>
        <dbReference type="ChEBI" id="CHEBI:18420"/>
    </ligand>
</feature>
<evidence type="ECO:0000256" key="18">
    <source>
        <dbReference type="SAM" id="SignalP"/>
    </source>
</evidence>
<keyword evidence="5 17" id="KW-0472">Membrane</keyword>
<keyword evidence="12 15" id="KW-0067">ATP-binding</keyword>
<evidence type="ECO:0000256" key="12">
    <source>
        <dbReference type="PIRSR" id="PIRSR000615-2"/>
    </source>
</evidence>
<dbReference type="InterPro" id="IPR013098">
    <property type="entry name" value="Ig_I-set"/>
</dbReference>
<feature type="site" description="Important for interaction with phosphotyrosine-binding proteins" evidence="14">
    <location>
        <position position="1216"/>
    </location>
</feature>
<feature type="domain" description="Ig-like" evidence="20">
    <location>
        <begin position="233"/>
        <end position="333"/>
    </location>
</feature>
<dbReference type="Pfam" id="PF07714">
    <property type="entry name" value="PK_Tyr_Ser-Thr"/>
    <property type="match status" value="1"/>
</dbReference>
<dbReference type="PROSITE" id="PS50011">
    <property type="entry name" value="PROTEIN_KINASE_DOM"/>
    <property type="match status" value="1"/>
</dbReference>
<evidence type="ECO:0000256" key="7">
    <source>
        <dbReference type="ARBA" id="ARBA00023170"/>
    </source>
</evidence>
<dbReference type="InterPro" id="IPR008266">
    <property type="entry name" value="Tyr_kinase_AS"/>
</dbReference>
<dbReference type="InterPro" id="IPR050122">
    <property type="entry name" value="RTK"/>
</dbReference>
<dbReference type="SUPFAM" id="SSF56112">
    <property type="entry name" value="Protein kinase-like (PK-like)"/>
    <property type="match status" value="1"/>
</dbReference>
<dbReference type="GO" id="GO:0005886">
    <property type="term" value="C:plasma membrane"/>
    <property type="evidence" value="ECO:0007669"/>
    <property type="project" value="TreeGrafter"/>
</dbReference>
<dbReference type="InterPro" id="IPR001245">
    <property type="entry name" value="Ser-Thr/Tyr_kinase_cat_dom"/>
</dbReference>
<dbReference type="PROSITE" id="PS00109">
    <property type="entry name" value="PROTEIN_KINASE_TYR"/>
    <property type="match status" value="1"/>
</dbReference>
<feature type="domain" description="Protein kinase" evidence="19">
    <location>
        <begin position="830"/>
        <end position="1224"/>
    </location>
</feature>
<keyword evidence="6" id="KW-1015">Disulfide bond</keyword>
<dbReference type="InterPro" id="IPR003598">
    <property type="entry name" value="Ig_sub2"/>
</dbReference>
<keyword evidence="12 15" id="KW-0547">Nucleotide-binding</keyword>
<evidence type="ECO:0000313" key="21">
    <source>
        <dbReference type="EMBL" id="JAS61992.1"/>
    </source>
</evidence>
<dbReference type="Gene3D" id="3.30.200.20">
    <property type="entry name" value="Phosphorylase Kinase, domain 1"/>
    <property type="match status" value="1"/>
</dbReference>
<dbReference type="InterPro" id="IPR036179">
    <property type="entry name" value="Ig-like_dom_sf"/>
</dbReference>
<dbReference type="EMBL" id="GECZ01007777">
    <property type="protein sequence ID" value="JAS61992.1"/>
    <property type="molecule type" value="Transcribed_RNA"/>
</dbReference>
<feature type="binding site" evidence="12 15">
    <location>
        <position position="864"/>
    </location>
    <ligand>
        <name>ATP</name>
        <dbReference type="ChEBI" id="CHEBI:30616"/>
    </ligand>
</feature>
<dbReference type="PANTHER" id="PTHR24416">
    <property type="entry name" value="TYROSINE-PROTEIN KINASE RECEPTOR"/>
    <property type="match status" value="1"/>
</dbReference>
<dbReference type="InterPro" id="IPR013151">
    <property type="entry name" value="Immunoglobulin_dom"/>
</dbReference>
<dbReference type="SUPFAM" id="SSF48726">
    <property type="entry name" value="Immunoglobulin"/>
    <property type="match status" value="5"/>
</dbReference>
<dbReference type="InterPro" id="IPR013783">
    <property type="entry name" value="Ig-like_fold"/>
</dbReference>
<evidence type="ECO:0000259" key="19">
    <source>
        <dbReference type="PROSITE" id="PS50011"/>
    </source>
</evidence>
<comment type="subcellular location">
    <subcellularLocation>
        <location evidence="1">Membrane</location>
        <topology evidence="1">Single-pass membrane protein</topology>
    </subcellularLocation>
</comment>
<evidence type="ECO:0000256" key="11">
    <source>
        <dbReference type="PIRSR" id="PIRSR000615-1"/>
    </source>
</evidence>
<keyword evidence="4 17" id="KW-1133">Transmembrane helix</keyword>
<evidence type="ECO:0000256" key="14">
    <source>
        <dbReference type="PIRSR" id="PIRSR000615-4"/>
    </source>
</evidence>
<evidence type="ECO:0000256" key="13">
    <source>
        <dbReference type="PIRSR" id="PIRSR000615-3"/>
    </source>
</evidence>
<gene>
    <name evidence="21" type="ORF">g.37432</name>
</gene>
<keyword evidence="7" id="KW-0675">Receptor</keyword>
<dbReference type="EC" id="2.7.10.1" evidence="2"/>
<evidence type="ECO:0000256" key="5">
    <source>
        <dbReference type="ARBA" id="ARBA00023136"/>
    </source>
</evidence>
<dbReference type="FunFam" id="3.30.200.20:FF:000384">
    <property type="entry name" value="Receptor protein-tyrosine kinase"/>
    <property type="match status" value="1"/>
</dbReference>
<evidence type="ECO:0000256" key="10">
    <source>
        <dbReference type="ARBA" id="ARBA00051243"/>
    </source>
</evidence>
<dbReference type="FunFam" id="1.10.510.10:FF:000373">
    <property type="entry name" value="Receptor protein-tyrosine kinase"/>
    <property type="match status" value="1"/>
</dbReference>
<organism evidence="21">
    <name type="scientific">Cuerna arida</name>
    <dbReference type="NCBI Taxonomy" id="1464854"/>
    <lineage>
        <taxon>Eukaryota</taxon>
        <taxon>Metazoa</taxon>
        <taxon>Ecdysozoa</taxon>
        <taxon>Arthropoda</taxon>
        <taxon>Hexapoda</taxon>
        <taxon>Insecta</taxon>
        <taxon>Pterygota</taxon>
        <taxon>Neoptera</taxon>
        <taxon>Paraneoptera</taxon>
        <taxon>Hemiptera</taxon>
        <taxon>Auchenorrhyncha</taxon>
        <taxon>Membracoidea</taxon>
        <taxon>Cicadellidae</taxon>
        <taxon>Cicadellinae</taxon>
        <taxon>Proconiini</taxon>
        <taxon>Cuerna</taxon>
    </lineage>
</organism>
<dbReference type="InterPro" id="IPR000719">
    <property type="entry name" value="Prot_kinase_dom"/>
</dbReference>
<keyword evidence="13" id="KW-0460">Magnesium</keyword>
<feature type="active site" description="Proton acceptor" evidence="11">
    <location>
        <position position="1072"/>
    </location>
</feature>
<keyword evidence="18" id="KW-0732">Signal</keyword>
<dbReference type="GO" id="GO:0005524">
    <property type="term" value="F:ATP binding"/>
    <property type="evidence" value="ECO:0007669"/>
    <property type="project" value="UniProtKB-UniRule"/>
</dbReference>
<dbReference type="PROSITE" id="PS00107">
    <property type="entry name" value="PROTEIN_KINASE_ATP"/>
    <property type="match status" value="1"/>
</dbReference>
<keyword evidence="9" id="KW-0393">Immunoglobulin domain</keyword>
<name>A0A1B6GHS0_9HEMI</name>
<evidence type="ECO:0000259" key="20">
    <source>
        <dbReference type="PROSITE" id="PS50835"/>
    </source>
</evidence>
<dbReference type="InterPro" id="IPR003599">
    <property type="entry name" value="Ig_sub"/>
</dbReference>
<keyword evidence="3 17" id="KW-0812">Transmembrane</keyword>
<evidence type="ECO:0000256" key="8">
    <source>
        <dbReference type="ARBA" id="ARBA00023180"/>
    </source>
</evidence>
<feature type="binding site" evidence="12">
    <location>
        <position position="1076"/>
    </location>
    <ligand>
        <name>ATP</name>
        <dbReference type="ChEBI" id="CHEBI:30616"/>
    </ligand>
</feature>
<feature type="domain" description="Ig-like" evidence="20">
    <location>
        <begin position="537"/>
        <end position="643"/>
    </location>
</feature>
<evidence type="ECO:0000256" key="15">
    <source>
        <dbReference type="PROSITE-ProRule" id="PRU10141"/>
    </source>
</evidence>
<proteinExistence type="predicted"/>
<evidence type="ECO:0000256" key="16">
    <source>
        <dbReference type="SAM" id="MobiDB-lite"/>
    </source>
</evidence>
<keyword evidence="13" id="KW-0479">Metal-binding</keyword>
<evidence type="ECO:0000256" key="4">
    <source>
        <dbReference type="ARBA" id="ARBA00022989"/>
    </source>
</evidence>
<keyword evidence="8" id="KW-0325">Glycoprotein</keyword>
<feature type="region of interest" description="Disordered" evidence="16">
    <location>
        <begin position="1314"/>
        <end position="1337"/>
    </location>
</feature>
<dbReference type="InterPro" id="IPR011009">
    <property type="entry name" value="Kinase-like_dom_sf"/>
</dbReference>
<evidence type="ECO:0000256" key="2">
    <source>
        <dbReference type="ARBA" id="ARBA00011902"/>
    </source>
</evidence>
<reference evidence="21" key="1">
    <citation type="submission" date="2015-11" db="EMBL/GenBank/DDBJ databases">
        <title>De novo transcriptome assembly of four potential Pierce s Disease insect vectors from Arizona vineyards.</title>
        <authorList>
            <person name="Tassone E.E."/>
        </authorList>
    </citation>
    <scope>NUCLEOTIDE SEQUENCE</scope>
</reference>
<dbReference type="GO" id="GO:0046872">
    <property type="term" value="F:metal ion binding"/>
    <property type="evidence" value="ECO:0007669"/>
    <property type="project" value="UniProtKB-KW"/>
</dbReference>